<feature type="DNA-binding region" description="HMG box" evidence="2">
    <location>
        <begin position="35"/>
        <end position="103"/>
    </location>
</feature>
<proteinExistence type="predicted"/>
<dbReference type="SMART" id="SM00398">
    <property type="entry name" value="HMG"/>
    <property type="match status" value="2"/>
</dbReference>
<feature type="compositionally biased region" description="Basic residues" evidence="4">
    <location>
        <begin position="117"/>
        <end position="132"/>
    </location>
</feature>
<dbReference type="Proteomes" id="UP001149090">
    <property type="component" value="Unassembled WGS sequence"/>
</dbReference>
<feature type="domain" description="HMG box" evidence="5">
    <location>
        <begin position="35"/>
        <end position="103"/>
    </location>
</feature>
<dbReference type="GO" id="GO:0003677">
    <property type="term" value="F:DNA binding"/>
    <property type="evidence" value="ECO:0007669"/>
    <property type="project" value="UniProtKB-UniRule"/>
</dbReference>
<feature type="region of interest" description="Disordered" evidence="4">
    <location>
        <begin position="1"/>
        <end position="43"/>
    </location>
</feature>
<feature type="compositionally biased region" description="Basic and acidic residues" evidence="4">
    <location>
        <begin position="76"/>
        <end position="116"/>
    </location>
</feature>
<keyword evidence="2" id="KW-0539">Nucleus</keyword>
<dbReference type="Gene3D" id="1.10.30.10">
    <property type="entry name" value="High mobility group box domain"/>
    <property type="match status" value="2"/>
</dbReference>
<organism evidence="6 7">
    <name type="scientific">Anaeramoeba ignava</name>
    <name type="common">Anaerobic marine amoeba</name>
    <dbReference type="NCBI Taxonomy" id="1746090"/>
    <lineage>
        <taxon>Eukaryota</taxon>
        <taxon>Metamonada</taxon>
        <taxon>Anaeramoebidae</taxon>
        <taxon>Anaeramoeba</taxon>
    </lineage>
</organism>
<dbReference type="Pfam" id="PF00505">
    <property type="entry name" value="HMG_box"/>
    <property type="match status" value="2"/>
</dbReference>
<feature type="DNA-binding region" description="HMG box" evidence="2">
    <location>
        <begin position="131"/>
        <end position="199"/>
    </location>
</feature>
<accession>A0A9Q0LNC4</accession>
<dbReference type="InterPro" id="IPR009071">
    <property type="entry name" value="HMG_box_dom"/>
</dbReference>
<evidence type="ECO:0000256" key="2">
    <source>
        <dbReference type="PROSITE-ProRule" id="PRU00267"/>
    </source>
</evidence>
<gene>
    <name evidence="6" type="ORF">M0811_00899</name>
</gene>
<dbReference type="PANTHER" id="PTHR48112:SF22">
    <property type="entry name" value="MITOCHONDRIAL TRANSCRIPTION FACTOR A, ISOFORM B"/>
    <property type="match status" value="1"/>
</dbReference>
<protein>
    <submittedName>
        <fullName evidence="6">High mobility group protein dsp1</fullName>
    </submittedName>
</protein>
<dbReference type="PROSITE" id="PS50118">
    <property type="entry name" value="HMG_BOX_2"/>
    <property type="match status" value="2"/>
</dbReference>
<comment type="caution">
    <text evidence="6">The sequence shown here is derived from an EMBL/GenBank/DDBJ whole genome shotgun (WGS) entry which is preliminary data.</text>
</comment>
<dbReference type="SUPFAM" id="SSF47095">
    <property type="entry name" value="HMG-box"/>
    <property type="match status" value="2"/>
</dbReference>
<reference evidence="6" key="1">
    <citation type="submission" date="2022-10" db="EMBL/GenBank/DDBJ databases">
        <title>Novel sulphate-reducing endosymbionts in the free-living metamonad Anaeramoeba.</title>
        <authorList>
            <person name="Jerlstrom-Hultqvist J."/>
            <person name="Cepicka I."/>
            <person name="Gallot-Lavallee L."/>
            <person name="Salas-Leiva D."/>
            <person name="Curtis B.A."/>
            <person name="Zahonova K."/>
            <person name="Pipaliya S."/>
            <person name="Dacks J."/>
            <person name="Roger A.J."/>
        </authorList>
    </citation>
    <scope>NUCLEOTIDE SEQUENCE</scope>
    <source>
        <strain evidence="6">BMAN</strain>
    </source>
</reference>
<evidence type="ECO:0000256" key="3">
    <source>
        <dbReference type="SAM" id="Coils"/>
    </source>
</evidence>
<dbReference type="OMA" id="EMAIYKG"/>
<dbReference type="GO" id="GO:0005634">
    <property type="term" value="C:nucleus"/>
    <property type="evidence" value="ECO:0007669"/>
    <property type="project" value="UniProtKB-UniRule"/>
</dbReference>
<dbReference type="CDD" id="cd00084">
    <property type="entry name" value="HMG-box_SF"/>
    <property type="match status" value="2"/>
</dbReference>
<dbReference type="InterPro" id="IPR036910">
    <property type="entry name" value="HMG_box_dom_sf"/>
</dbReference>
<keyword evidence="7" id="KW-1185">Reference proteome</keyword>
<evidence type="ECO:0000256" key="1">
    <source>
        <dbReference type="ARBA" id="ARBA00023125"/>
    </source>
</evidence>
<sequence>MDSKKKKNTKKDTKKSPKKVTKKVESPVEDPNAKPKKPRNAYLIFAAEKRPELMEKNKGIKVGELSKLTGAMWKEMSDKDKEVFQKKAAEEKSEYEKKMEKYNKENEKSSDSDKEARKTRKNKKHKYLAPPKKPKNAYLLYADSVRDKVMEKNKGIKVGDLSKAIAQMWKDAPEDEKSKFKKQADDAKVAFKKEIEEYNKERQESDSDSD</sequence>
<evidence type="ECO:0000256" key="4">
    <source>
        <dbReference type="SAM" id="MobiDB-lite"/>
    </source>
</evidence>
<name>A0A9Q0LNC4_ANAIG</name>
<feature type="coiled-coil region" evidence="3">
    <location>
        <begin position="181"/>
        <end position="208"/>
    </location>
</feature>
<keyword evidence="3" id="KW-0175">Coiled coil</keyword>
<dbReference type="AlphaFoldDB" id="A0A9Q0LNC4"/>
<keyword evidence="1 2" id="KW-0238">DNA-binding</keyword>
<dbReference type="PRINTS" id="PR00886">
    <property type="entry name" value="HIGHMOBLTY12"/>
</dbReference>
<feature type="domain" description="HMG box" evidence="5">
    <location>
        <begin position="131"/>
        <end position="199"/>
    </location>
</feature>
<evidence type="ECO:0000259" key="5">
    <source>
        <dbReference type="PROSITE" id="PS50118"/>
    </source>
</evidence>
<feature type="region of interest" description="Disordered" evidence="4">
    <location>
        <begin position="76"/>
        <end position="132"/>
    </location>
</feature>
<evidence type="ECO:0000313" key="6">
    <source>
        <dbReference type="EMBL" id="KAJ5074270.1"/>
    </source>
</evidence>
<dbReference type="PANTHER" id="PTHR48112">
    <property type="entry name" value="HIGH MOBILITY GROUP PROTEIN DSP1"/>
    <property type="match status" value="1"/>
</dbReference>
<dbReference type="InterPro" id="IPR050342">
    <property type="entry name" value="HMGB"/>
</dbReference>
<dbReference type="EMBL" id="JAPDFW010000070">
    <property type="protein sequence ID" value="KAJ5074270.1"/>
    <property type="molecule type" value="Genomic_DNA"/>
</dbReference>
<evidence type="ECO:0000313" key="7">
    <source>
        <dbReference type="Proteomes" id="UP001149090"/>
    </source>
</evidence>
<dbReference type="OrthoDB" id="1919336at2759"/>